<dbReference type="EMBL" id="CAJVPV010049969">
    <property type="protein sequence ID" value="CAG8777008.1"/>
    <property type="molecule type" value="Genomic_DNA"/>
</dbReference>
<comment type="caution">
    <text evidence="2">The sequence shown here is derived from an EMBL/GenBank/DDBJ whole genome shotgun (WGS) entry which is preliminary data.</text>
</comment>
<evidence type="ECO:0000313" key="2">
    <source>
        <dbReference type="EMBL" id="CAG8777008.1"/>
    </source>
</evidence>
<dbReference type="AlphaFoldDB" id="A0A9N9JDJ1"/>
<evidence type="ECO:0000313" key="3">
    <source>
        <dbReference type="Proteomes" id="UP000789342"/>
    </source>
</evidence>
<evidence type="ECO:0000256" key="1">
    <source>
        <dbReference type="SAM" id="MobiDB-lite"/>
    </source>
</evidence>
<accession>A0A9N9JDJ1</accession>
<protein>
    <submittedName>
        <fullName evidence="2">3204_t:CDS:1</fullName>
    </submittedName>
</protein>
<name>A0A9N9JDJ1_9GLOM</name>
<dbReference type="Proteomes" id="UP000789342">
    <property type="component" value="Unassembled WGS sequence"/>
</dbReference>
<reference evidence="2" key="1">
    <citation type="submission" date="2021-06" db="EMBL/GenBank/DDBJ databases">
        <authorList>
            <person name="Kallberg Y."/>
            <person name="Tangrot J."/>
            <person name="Rosling A."/>
        </authorList>
    </citation>
    <scope>NUCLEOTIDE SEQUENCE</scope>
    <source>
        <strain evidence="2">CL551</strain>
    </source>
</reference>
<feature type="non-terminal residue" evidence="2">
    <location>
        <position position="1"/>
    </location>
</feature>
<feature type="compositionally biased region" description="Basic and acidic residues" evidence="1">
    <location>
        <begin position="54"/>
        <end position="69"/>
    </location>
</feature>
<organism evidence="2 3">
    <name type="scientific">Acaulospora morrowiae</name>
    <dbReference type="NCBI Taxonomy" id="94023"/>
    <lineage>
        <taxon>Eukaryota</taxon>
        <taxon>Fungi</taxon>
        <taxon>Fungi incertae sedis</taxon>
        <taxon>Mucoromycota</taxon>
        <taxon>Glomeromycotina</taxon>
        <taxon>Glomeromycetes</taxon>
        <taxon>Diversisporales</taxon>
        <taxon>Acaulosporaceae</taxon>
        <taxon>Acaulospora</taxon>
    </lineage>
</organism>
<feature type="compositionally biased region" description="Polar residues" evidence="1">
    <location>
        <begin position="18"/>
        <end position="32"/>
    </location>
</feature>
<sequence>MSSGGKISKKRNVDTDNAGHQISSKNTEISETGGSGKISSKIETDSITTSFSNSEDKIIEKVKSLPETK</sequence>
<feature type="region of interest" description="Disordered" evidence="1">
    <location>
        <begin position="1"/>
        <end position="69"/>
    </location>
</feature>
<keyword evidence="3" id="KW-1185">Reference proteome</keyword>
<gene>
    <name evidence="2" type="ORF">AMORRO_LOCUS17003</name>
</gene>
<proteinExistence type="predicted"/>